<gene>
    <name evidence="7" type="ORF">QBC40DRAFT_286327</name>
</gene>
<dbReference type="CDD" id="cd11058">
    <property type="entry name" value="CYP60B-like"/>
    <property type="match status" value="1"/>
</dbReference>
<dbReference type="Gene3D" id="1.10.630.10">
    <property type="entry name" value="Cytochrome P450"/>
    <property type="match status" value="1"/>
</dbReference>
<comment type="cofactor">
    <cofactor evidence="1 5">
        <name>heme</name>
        <dbReference type="ChEBI" id="CHEBI:30413"/>
    </cofactor>
</comment>
<dbReference type="PRINTS" id="PR00385">
    <property type="entry name" value="P450"/>
</dbReference>
<dbReference type="GO" id="GO:0005506">
    <property type="term" value="F:iron ion binding"/>
    <property type="evidence" value="ECO:0007669"/>
    <property type="project" value="InterPro"/>
</dbReference>
<dbReference type="InterPro" id="IPR001128">
    <property type="entry name" value="Cyt_P450"/>
</dbReference>
<reference evidence="7" key="1">
    <citation type="journal article" date="2023" name="Mol. Phylogenet. Evol.">
        <title>Genome-scale phylogeny and comparative genomics of the fungal order Sordariales.</title>
        <authorList>
            <person name="Hensen N."/>
            <person name="Bonometti L."/>
            <person name="Westerberg I."/>
            <person name="Brannstrom I.O."/>
            <person name="Guillou S."/>
            <person name="Cros-Aarteil S."/>
            <person name="Calhoun S."/>
            <person name="Haridas S."/>
            <person name="Kuo A."/>
            <person name="Mondo S."/>
            <person name="Pangilinan J."/>
            <person name="Riley R."/>
            <person name="LaButti K."/>
            <person name="Andreopoulos B."/>
            <person name="Lipzen A."/>
            <person name="Chen C."/>
            <person name="Yan M."/>
            <person name="Daum C."/>
            <person name="Ng V."/>
            <person name="Clum A."/>
            <person name="Steindorff A."/>
            <person name="Ohm R.A."/>
            <person name="Martin F."/>
            <person name="Silar P."/>
            <person name="Natvig D.O."/>
            <person name="Lalanne C."/>
            <person name="Gautier V."/>
            <person name="Ament-Velasquez S.L."/>
            <person name="Kruys A."/>
            <person name="Hutchinson M.I."/>
            <person name="Powell A.J."/>
            <person name="Barry K."/>
            <person name="Miller A.N."/>
            <person name="Grigoriev I.V."/>
            <person name="Debuchy R."/>
            <person name="Gladieux P."/>
            <person name="Hiltunen Thoren M."/>
            <person name="Johannesson H."/>
        </authorList>
    </citation>
    <scope>NUCLEOTIDE SEQUENCE</scope>
    <source>
        <strain evidence="7">CBS 315.58</strain>
    </source>
</reference>
<protein>
    <submittedName>
        <fullName evidence="7">Cytochrome P450</fullName>
    </submittedName>
</protein>
<keyword evidence="4 5" id="KW-0408">Iron</keyword>
<evidence type="ECO:0000256" key="3">
    <source>
        <dbReference type="ARBA" id="ARBA00022723"/>
    </source>
</evidence>
<dbReference type="SUPFAM" id="SSF48264">
    <property type="entry name" value="Cytochrome P450"/>
    <property type="match status" value="1"/>
</dbReference>
<dbReference type="PRINTS" id="PR00463">
    <property type="entry name" value="EP450I"/>
</dbReference>
<reference evidence="7" key="2">
    <citation type="submission" date="2023-05" db="EMBL/GenBank/DDBJ databases">
        <authorList>
            <consortium name="Lawrence Berkeley National Laboratory"/>
            <person name="Steindorff A."/>
            <person name="Hensen N."/>
            <person name="Bonometti L."/>
            <person name="Westerberg I."/>
            <person name="Brannstrom I.O."/>
            <person name="Guillou S."/>
            <person name="Cros-Aarteil S."/>
            <person name="Calhoun S."/>
            <person name="Haridas S."/>
            <person name="Kuo A."/>
            <person name="Mondo S."/>
            <person name="Pangilinan J."/>
            <person name="Riley R."/>
            <person name="Labutti K."/>
            <person name="Andreopoulos B."/>
            <person name="Lipzen A."/>
            <person name="Chen C."/>
            <person name="Yanf M."/>
            <person name="Daum C."/>
            <person name="Ng V."/>
            <person name="Clum A."/>
            <person name="Ohm R."/>
            <person name="Martin F."/>
            <person name="Silar P."/>
            <person name="Natvig D."/>
            <person name="Lalanne C."/>
            <person name="Gautier V."/>
            <person name="Ament-Velasquez S.L."/>
            <person name="Kruys A."/>
            <person name="Hutchinson M.I."/>
            <person name="Powell A.J."/>
            <person name="Barry K."/>
            <person name="Miller A.N."/>
            <person name="Grigoriev I.V."/>
            <person name="Debuchy R."/>
            <person name="Gladieux P."/>
            <person name="Thoren M.H."/>
            <person name="Johannesson H."/>
        </authorList>
    </citation>
    <scope>NUCLEOTIDE SEQUENCE</scope>
    <source>
        <strain evidence="7">CBS 315.58</strain>
    </source>
</reference>
<dbReference type="GO" id="GO:0004497">
    <property type="term" value="F:monooxygenase activity"/>
    <property type="evidence" value="ECO:0007669"/>
    <property type="project" value="UniProtKB-KW"/>
</dbReference>
<dbReference type="InterPro" id="IPR002401">
    <property type="entry name" value="Cyt_P450_E_grp-I"/>
</dbReference>
<evidence type="ECO:0000256" key="1">
    <source>
        <dbReference type="ARBA" id="ARBA00001971"/>
    </source>
</evidence>
<dbReference type="GO" id="GO:0016705">
    <property type="term" value="F:oxidoreductase activity, acting on paired donors, with incorporation or reduction of molecular oxygen"/>
    <property type="evidence" value="ECO:0007669"/>
    <property type="project" value="InterPro"/>
</dbReference>
<sequence length="366" mass="41654">MRKAIAPGFTTRALKAQETHVQRYVNLLVDRLSGVIDSSAGKASVIDIGPWFNFTTFDILGDLAFGESFDCLHSSTYHPWVEILFSAAKAATWIAAVRFYPRVYSLLFKLIPPSLKKMSQDHFNHVVERVKRRMNYEMDREDLMSPVLKEDAKHKMSLQEINGSFMTLVVAGSETSATVLTGLMNHLVHQPQYLKRLEVEVRGLGQGGAHEVTLDSLRQLEWLNAVLTEALRLCTPVPWILPRRVPASGAVVAGVGLPGRTRVSIQAYTMNRDPANWHRADEFLPERWLPDAHKPESEFYRDRRESLQPFSVGSRACIGLHLAWAEMRLIMTRLIRAFDFEEVEGERLVWESLRTFALVEKKQDPV</sequence>
<comment type="caution">
    <text evidence="7">The sequence shown here is derived from an EMBL/GenBank/DDBJ whole genome shotgun (WGS) entry which is preliminary data.</text>
</comment>
<dbReference type="PANTHER" id="PTHR24305">
    <property type="entry name" value="CYTOCHROME P450"/>
    <property type="match status" value="1"/>
</dbReference>
<evidence type="ECO:0000256" key="6">
    <source>
        <dbReference type="RuleBase" id="RU000461"/>
    </source>
</evidence>
<dbReference type="AlphaFoldDB" id="A0AAN6XCQ3"/>
<keyword evidence="6" id="KW-0560">Oxidoreductase</keyword>
<dbReference type="EMBL" id="MU863972">
    <property type="protein sequence ID" value="KAK4197000.1"/>
    <property type="molecule type" value="Genomic_DNA"/>
</dbReference>
<evidence type="ECO:0000256" key="4">
    <source>
        <dbReference type="ARBA" id="ARBA00023004"/>
    </source>
</evidence>
<evidence type="ECO:0000256" key="5">
    <source>
        <dbReference type="PIRSR" id="PIRSR602401-1"/>
    </source>
</evidence>
<dbReference type="InterPro" id="IPR036396">
    <property type="entry name" value="Cyt_P450_sf"/>
</dbReference>
<keyword evidence="2 5" id="KW-0349">Heme</keyword>
<organism evidence="7 8">
    <name type="scientific">Triangularia verruculosa</name>
    <dbReference type="NCBI Taxonomy" id="2587418"/>
    <lineage>
        <taxon>Eukaryota</taxon>
        <taxon>Fungi</taxon>
        <taxon>Dikarya</taxon>
        <taxon>Ascomycota</taxon>
        <taxon>Pezizomycotina</taxon>
        <taxon>Sordariomycetes</taxon>
        <taxon>Sordariomycetidae</taxon>
        <taxon>Sordariales</taxon>
        <taxon>Podosporaceae</taxon>
        <taxon>Triangularia</taxon>
    </lineage>
</organism>
<dbReference type="PANTHER" id="PTHR24305:SF199">
    <property type="entry name" value="P450, PUTATIVE (EUROFUNG)-RELATED"/>
    <property type="match status" value="1"/>
</dbReference>
<dbReference type="GO" id="GO:0020037">
    <property type="term" value="F:heme binding"/>
    <property type="evidence" value="ECO:0007669"/>
    <property type="project" value="InterPro"/>
</dbReference>
<dbReference type="InterPro" id="IPR050121">
    <property type="entry name" value="Cytochrome_P450_monoxygenase"/>
</dbReference>
<name>A0AAN6XCQ3_9PEZI</name>
<comment type="similarity">
    <text evidence="6">Belongs to the cytochrome P450 family.</text>
</comment>
<keyword evidence="3 5" id="KW-0479">Metal-binding</keyword>
<dbReference type="Proteomes" id="UP001303160">
    <property type="component" value="Unassembled WGS sequence"/>
</dbReference>
<evidence type="ECO:0000313" key="8">
    <source>
        <dbReference type="Proteomes" id="UP001303160"/>
    </source>
</evidence>
<evidence type="ECO:0000313" key="7">
    <source>
        <dbReference type="EMBL" id="KAK4197000.1"/>
    </source>
</evidence>
<dbReference type="InterPro" id="IPR017972">
    <property type="entry name" value="Cyt_P450_CS"/>
</dbReference>
<accession>A0AAN6XCQ3</accession>
<dbReference type="PROSITE" id="PS00086">
    <property type="entry name" value="CYTOCHROME_P450"/>
    <property type="match status" value="1"/>
</dbReference>
<evidence type="ECO:0000256" key="2">
    <source>
        <dbReference type="ARBA" id="ARBA00022617"/>
    </source>
</evidence>
<keyword evidence="8" id="KW-1185">Reference proteome</keyword>
<proteinExistence type="inferred from homology"/>
<feature type="binding site" description="axial binding residue" evidence="5">
    <location>
        <position position="317"/>
    </location>
    <ligand>
        <name>heme</name>
        <dbReference type="ChEBI" id="CHEBI:30413"/>
    </ligand>
    <ligandPart>
        <name>Fe</name>
        <dbReference type="ChEBI" id="CHEBI:18248"/>
    </ligandPart>
</feature>
<keyword evidence="6" id="KW-0503">Monooxygenase</keyword>
<dbReference type="Pfam" id="PF00067">
    <property type="entry name" value="p450"/>
    <property type="match status" value="1"/>
</dbReference>